<evidence type="ECO:0000313" key="4">
    <source>
        <dbReference type="RefSeq" id="XP_071918313.1"/>
    </source>
</evidence>
<dbReference type="RefSeq" id="XP_071918313.1">
    <property type="nucleotide sequence ID" value="XM_072062212.1"/>
</dbReference>
<feature type="region of interest" description="Disordered" evidence="1">
    <location>
        <begin position="1"/>
        <end position="28"/>
    </location>
</feature>
<name>A0ABM4VFK6_COFAR</name>
<sequence length="182" mass="20667">MREMENVLRKAAAFDEDEQGKGKKDARLDTTEDCESFHESDYDFNKNDDDAIYKNCISIVDRALEQQISNLQSKSAADEKRKMASDVKGKNATDVKDKNAASIEGKGASEKVGIQDSAYVDFHINTEEQIPINKESDSMSTEEFNGNSYSLDEDTLVKKPQYVRFRLERDMKDPKFFCGSTF</sequence>
<feature type="compositionally biased region" description="Basic and acidic residues" evidence="1">
    <location>
        <begin position="19"/>
        <end position="28"/>
    </location>
</feature>
<accession>A0ABM4VFK6</accession>
<gene>
    <name evidence="3 4 5 6" type="primary">LOC113703286</name>
</gene>
<keyword evidence="2" id="KW-1185">Reference proteome</keyword>
<dbReference type="RefSeq" id="XP_071918312.1">
    <property type="nucleotide sequence ID" value="XM_072062211.1"/>
</dbReference>
<proteinExistence type="predicted"/>
<dbReference type="RefSeq" id="XP_071918314.1">
    <property type="nucleotide sequence ID" value="XM_072062213.1"/>
</dbReference>
<dbReference type="GeneID" id="113703286"/>
<evidence type="ECO:0000313" key="2">
    <source>
        <dbReference type="Proteomes" id="UP001652660"/>
    </source>
</evidence>
<evidence type="ECO:0000313" key="6">
    <source>
        <dbReference type="RefSeq" id="XP_071918315.1"/>
    </source>
</evidence>
<evidence type="ECO:0000256" key="1">
    <source>
        <dbReference type="SAM" id="MobiDB-lite"/>
    </source>
</evidence>
<dbReference type="RefSeq" id="XP_071918315.1">
    <property type="nucleotide sequence ID" value="XM_072062214.1"/>
</dbReference>
<evidence type="ECO:0000313" key="5">
    <source>
        <dbReference type="RefSeq" id="XP_071918314.1"/>
    </source>
</evidence>
<organism evidence="2 6">
    <name type="scientific">Coffea arabica</name>
    <name type="common">Arabian coffee</name>
    <dbReference type="NCBI Taxonomy" id="13443"/>
    <lineage>
        <taxon>Eukaryota</taxon>
        <taxon>Viridiplantae</taxon>
        <taxon>Streptophyta</taxon>
        <taxon>Embryophyta</taxon>
        <taxon>Tracheophyta</taxon>
        <taxon>Spermatophyta</taxon>
        <taxon>Magnoliopsida</taxon>
        <taxon>eudicotyledons</taxon>
        <taxon>Gunneridae</taxon>
        <taxon>Pentapetalae</taxon>
        <taxon>asterids</taxon>
        <taxon>lamiids</taxon>
        <taxon>Gentianales</taxon>
        <taxon>Rubiaceae</taxon>
        <taxon>Ixoroideae</taxon>
        <taxon>Gardenieae complex</taxon>
        <taxon>Bertiereae - Coffeeae clade</taxon>
        <taxon>Coffeeae</taxon>
        <taxon>Coffea</taxon>
    </lineage>
</organism>
<feature type="region of interest" description="Disordered" evidence="1">
    <location>
        <begin position="73"/>
        <end position="98"/>
    </location>
</feature>
<evidence type="ECO:0000313" key="3">
    <source>
        <dbReference type="RefSeq" id="XP_071918312.1"/>
    </source>
</evidence>
<feature type="compositionally biased region" description="Basic and acidic residues" evidence="1">
    <location>
        <begin position="76"/>
        <end position="98"/>
    </location>
</feature>
<protein>
    <submittedName>
        <fullName evidence="3 4">Uncharacterized protein</fullName>
    </submittedName>
</protein>
<reference evidence="3 4" key="1">
    <citation type="submission" date="2025-05" db="UniProtKB">
        <authorList>
            <consortium name="RefSeq"/>
        </authorList>
    </citation>
    <scope>IDENTIFICATION</scope>
    <source>
        <tissue evidence="3 4">Leaves</tissue>
    </source>
</reference>
<dbReference type="Proteomes" id="UP001652660">
    <property type="component" value="Chromosome 8e"/>
</dbReference>